<dbReference type="EC" id="6.3.4.15" evidence="3"/>
<proteinExistence type="predicted"/>
<dbReference type="NCBIfam" id="TIGR00121">
    <property type="entry name" value="birA_ligase"/>
    <property type="match status" value="1"/>
</dbReference>
<evidence type="ECO:0000313" key="6">
    <source>
        <dbReference type="EMBL" id="NKG21510.1"/>
    </source>
</evidence>
<evidence type="ECO:0000256" key="2">
    <source>
        <dbReference type="ARBA" id="ARBA00023267"/>
    </source>
</evidence>
<comment type="caution">
    <text evidence="6">The sequence shown here is derived from an EMBL/GenBank/DDBJ whole genome shotgun (WGS) entry which is preliminary data.</text>
</comment>
<dbReference type="CDD" id="cd16442">
    <property type="entry name" value="BPL"/>
    <property type="match status" value="1"/>
</dbReference>
<name>A0ABX1G795_9MICC</name>
<dbReference type="RefSeq" id="WP_168152305.1">
    <property type="nucleotide sequence ID" value="NZ_JAAWVT010000005.1"/>
</dbReference>
<dbReference type="InterPro" id="IPR003142">
    <property type="entry name" value="BPL_C"/>
</dbReference>
<dbReference type="Pfam" id="PF02237">
    <property type="entry name" value="BPL_C"/>
    <property type="match status" value="1"/>
</dbReference>
<dbReference type="Gene3D" id="2.30.30.100">
    <property type="match status" value="1"/>
</dbReference>
<keyword evidence="7" id="KW-1185">Reference proteome</keyword>
<dbReference type="Gene3D" id="3.30.930.10">
    <property type="entry name" value="Bira Bifunctional Protein, Domain 2"/>
    <property type="match status" value="1"/>
</dbReference>
<evidence type="ECO:0000256" key="3">
    <source>
        <dbReference type="ARBA" id="ARBA00024227"/>
    </source>
</evidence>
<reference evidence="6 7" key="1">
    <citation type="submission" date="2020-04" db="EMBL/GenBank/DDBJ databases">
        <title>Paeniglutamicibacter sp. ANT13_2, a novel actinomycete isolated from sediment in Antarctica.</title>
        <authorList>
            <person name="Sakdapetsiri C."/>
            <person name="Pinyakong O."/>
        </authorList>
    </citation>
    <scope>NUCLEOTIDE SEQUENCE [LARGE SCALE GENOMIC DNA]</scope>
    <source>
        <strain evidence="6 7">ANT13_2</strain>
    </source>
</reference>
<gene>
    <name evidence="6" type="ORF">HED64_12435</name>
</gene>
<sequence length="323" mass="34581">MDIEENAEDPSLTAVNKELSSAEMTAPTDAAPLQRAALDPARLRQMMAETRMGELWISEQTGSTNDDLATRIKSAPPANLSVETTEHQRSGHGRLGRGWETPARSSLASSIVFRTAPSFEQKGLPWLSMLCAVAMVHTLREDAGLDAGLKWPNDVVAEGKKVCGVLASLVMTEQGPLVVVGAGLNVSTTAAELPVPTAASMATLGAKTLDRTLLLGGYLRRVAHLYRSFEQVNGNANLAVRYGTSAPGGYPERQLSLRELVSEVMVSLGQQVDAYLPDGTVLRGRAVELDADGSLLLRTMDNAEHHVLAGDIQHLRRSDGSYA</sequence>
<accession>A0ABX1G795</accession>
<dbReference type="Pfam" id="PF03099">
    <property type="entry name" value="BPL_LplA_LipB"/>
    <property type="match status" value="1"/>
</dbReference>
<dbReference type="GO" id="GO:0004077">
    <property type="term" value="F:biotin--[biotin carboxyl-carrier protein] ligase activity"/>
    <property type="evidence" value="ECO:0007669"/>
    <property type="project" value="UniProtKB-EC"/>
</dbReference>
<dbReference type="PROSITE" id="PS51733">
    <property type="entry name" value="BPL_LPL_CATALYTIC"/>
    <property type="match status" value="1"/>
</dbReference>
<dbReference type="SUPFAM" id="SSF55681">
    <property type="entry name" value="Class II aaRS and biotin synthetases"/>
    <property type="match status" value="1"/>
</dbReference>
<feature type="region of interest" description="Disordered" evidence="4">
    <location>
        <begin position="80"/>
        <end position="100"/>
    </location>
</feature>
<dbReference type="InterPro" id="IPR004143">
    <property type="entry name" value="BPL_LPL_catalytic"/>
</dbReference>
<keyword evidence="2" id="KW-0092">Biotin</keyword>
<dbReference type="EMBL" id="JAAWVT010000005">
    <property type="protein sequence ID" value="NKG21510.1"/>
    <property type="molecule type" value="Genomic_DNA"/>
</dbReference>
<dbReference type="Proteomes" id="UP000746595">
    <property type="component" value="Unassembled WGS sequence"/>
</dbReference>
<evidence type="ECO:0000259" key="5">
    <source>
        <dbReference type="PROSITE" id="PS51733"/>
    </source>
</evidence>
<evidence type="ECO:0000256" key="1">
    <source>
        <dbReference type="ARBA" id="ARBA00022598"/>
    </source>
</evidence>
<feature type="domain" description="BPL/LPL catalytic" evidence="5">
    <location>
        <begin position="49"/>
        <end position="230"/>
    </location>
</feature>
<organism evidence="6 7">
    <name type="scientific">Paeniglutamicibacter terrestris</name>
    <dbReference type="NCBI Taxonomy" id="2723403"/>
    <lineage>
        <taxon>Bacteria</taxon>
        <taxon>Bacillati</taxon>
        <taxon>Actinomycetota</taxon>
        <taxon>Actinomycetes</taxon>
        <taxon>Micrococcales</taxon>
        <taxon>Micrococcaceae</taxon>
        <taxon>Paeniglutamicibacter</taxon>
    </lineage>
</organism>
<dbReference type="PANTHER" id="PTHR12835:SF5">
    <property type="entry name" value="BIOTIN--PROTEIN LIGASE"/>
    <property type="match status" value="1"/>
</dbReference>
<dbReference type="InterPro" id="IPR045864">
    <property type="entry name" value="aa-tRNA-synth_II/BPL/LPL"/>
</dbReference>
<protein>
    <recommendedName>
        <fullName evidence="3">biotin--[biotin carboxyl-carrier protein] ligase</fullName>
        <ecNumber evidence="3">6.3.4.15</ecNumber>
    </recommendedName>
</protein>
<evidence type="ECO:0000256" key="4">
    <source>
        <dbReference type="SAM" id="MobiDB-lite"/>
    </source>
</evidence>
<dbReference type="PANTHER" id="PTHR12835">
    <property type="entry name" value="BIOTIN PROTEIN LIGASE"/>
    <property type="match status" value="1"/>
</dbReference>
<evidence type="ECO:0000313" key="7">
    <source>
        <dbReference type="Proteomes" id="UP000746595"/>
    </source>
</evidence>
<dbReference type="InterPro" id="IPR004408">
    <property type="entry name" value="Biotin_CoA_COase_ligase"/>
</dbReference>
<keyword evidence="1 6" id="KW-0436">Ligase</keyword>